<keyword evidence="2" id="KW-0496">Mitochondrion</keyword>
<evidence type="ECO:0000256" key="1">
    <source>
        <dbReference type="SAM" id="Phobius"/>
    </source>
</evidence>
<keyword evidence="1" id="KW-0812">Transmembrane</keyword>
<proteinExistence type="predicted"/>
<dbReference type="AlphaFoldDB" id="A0A7G7WQC7"/>
<feature type="transmembrane region" description="Helical" evidence="1">
    <location>
        <begin position="12"/>
        <end position="30"/>
    </location>
</feature>
<dbReference type="GeneID" id="60458194"/>
<dbReference type="RefSeq" id="YP_009973067.1">
    <property type="nucleotide sequence ID" value="NC_051962.1"/>
</dbReference>
<geneLocation type="mitochondrion" evidence="2"/>
<dbReference type="EMBL" id="MN334534">
    <property type="protein sequence ID" value="QNH68754.1"/>
    <property type="molecule type" value="Genomic_DNA"/>
</dbReference>
<accession>A0A7G7WQC7</accession>
<reference evidence="2" key="1">
    <citation type="journal article" date="2019" name="Mitochondrial DNA Part B Resour">
        <title>The complete mitochondrial genome and phylogenetic analysis of Cancer pagurus (Decapoda, Cancridae).</title>
        <authorList>
            <person name="Fan S."/>
            <person name="Zhao C."/>
            <person name="Wang P."/>
            <person name="Yan L."/>
            <person name="Qiu L."/>
        </authorList>
    </citation>
    <scope>NUCLEOTIDE SEQUENCE</scope>
</reference>
<name>A0A7G7WQC7_CANPG</name>
<sequence>MPQMAPLMWMYLYLFFLLSFMIFIVLNFFIKPYTPMITILQQPSINQKSWKW</sequence>
<gene>
    <name evidence="2" type="primary">ATP8</name>
</gene>
<protein>
    <submittedName>
        <fullName evidence="2">ATP synthase F0 subunit 8</fullName>
    </submittedName>
</protein>
<organism evidence="2">
    <name type="scientific">Cancer pagurus</name>
    <name type="common">Rock crab</name>
    <dbReference type="NCBI Taxonomy" id="6755"/>
    <lineage>
        <taxon>Eukaryota</taxon>
        <taxon>Metazoa</taxon>
        <taxon>Ecdysozoa</taxon>
        <taxon>Arthropoda</taxon>
        <taxon>Crustacea</taxon>
        <taxon>Multicrustacea</taxon>
        <taxon>Malacostraca</taxon>
        <taxon>Eumalacostraca</taxon>
        <taxon>Eucarida</taxon>
        <taxon>Decapoda</taxon>
        <taxon>Pleocyemata</taxon>
        <taxon>Brachyura</taxon>
        <taxon>Eubrachyura</taxon>
        <taxon>Cancroidea</taxon>
        <taxon>Cancridae</taxon>
        <taxon>Cancer</taxon>
    </lineage>
</organism>
<evidence type="ECO:0000313" key="2">
    <source>
        <dbReference type="EMBL" id="QNH68754.1"/>
    </source>
</evidence>
<keyword evidence="1" id="KW-1133">Transmembrane helix</keyword>
<dbReference type="CTD" id="4509"/>
<keyword evidence="1" id="KW-0472">Membrane</keyword>